<dbReference type="EMBL" id="JYNX01000019">
    <property type="protein sequence ID" value="KMO84106.1"/>
    <property type="molecule type" value="Genomic_DNA"/>
</dbReference>
<gene>
    <name evidence="2" type="ORF">MCHUDSM44219_00911</name>
</gene>
<reference evidence="2 3" key="1">
    <citation type="journal article" date="2015" name="Genome Biol. Evol.">
        <title>Characterization of Three Mycobacterium spp. with Potential Use in Bioremediation by Genome Sequencing and Comparative Genomics.</title>
        <authorList>
            <person name="Das S."/>
            <person name="Pettersson B.M."/>
            <person name="Behra P.R."/>
            <person name="Ramesh M."/>
            <person name="Dasgupta S."/>
            <person name="Bhattacharya A."/>
            <person name="Kirsebom L.A."/>
        </authorList>
    </citation>
    <scope>NUCLEOTIDE SEQUENCE [LARGE SCALE GENOMIC DNA]</scope>
    <source>
        <strain evidence="2 3">DSM 44219</strain>
    </source>
</reference>
<sequence>MPDAQAPPEALWSDLDSSVPIALLPVRLETRYGTRSATGPDGTPVVLPVLRVRIYPDDISISTSGTGVTPAERAGAKTFWDNQNPEPLDQQERDRETAVPGTVEHRRRSAWEVLVRTVGAGRAGYVARSCKPGAPPVADLEETPRMARLLPDSWVIVGRLNGQQVFATHVPRPSQDLPVSRLVTDLSAEDPLLVTGDSTVRWLTDFDSAVGVGMAAVIDLATVEDIANGVLPAVVTKGLDSLVVIGVSGAAAPPQQADALTALLTSHADDDQAAFVAPGTPTNNLTGQPSGWTSDGDIFAGYARVVGDPPLTPAATEVPALRGGATDGEIFEAALGLPAGVTAGLDGSGATEQRNARNMSTALFPVTIGEVIGTLNRPAAERYDEATALAVMSSVVPFAREHCASFVRGRGPLPVLRIGRQPYGILPITSWKRWLPLPSEPAHLDRLGQILRVLRPCWEQAAKHVSALTADTANSAMLGRIMMHGPVPHPGAYRIRGASGLARSFLNTIASVDAVGADADPPSKFAAAVVGQDWAVRDIQIAMYRDLLAVTMGDLLRYGQLQHMRLDDDADPLTAPVASTNTKRVGWETPMKYLGRLAKAHPADENRPRDLLFVLVEHALARAGELDIQAFIGKFDITRFNTIMAVVPEVAASTLSAGTDVRLAYDAKIVDLAGVGGFANNPAVADISVAQLITTQDPELRKIRFDMFEIGTGQVPGLDGTRQAVLDLSAANLTDADYTRLTGETLACAANRLDAWVTSIAAQRLSTMRDSNPTGVHIGSWGLLVDVRPWPAAPIPDIAAISPAWPNIPVDEVPVGWAEALAAQGVEVPAVVKPDRQVGYVHAPSLTHAVTAGILRAAELAHRGDGSSLASIDLTSSRVRAAQEIIQSMSNGQPFGALLGYRLERALGHAHPDAITALRKAYPQRRATGAFGKEAAGDDAMVPAEVVDGYEVFQHSQTAARIAQLEGDSDFQDAMDELKFIVDAVADVVVAEGVHTISSGRHAAAGALFKATAEALQPPELSVGTEPRNGTTITNKVVIGVAPGDGGAAGWTRGRRAALAPAAERWAQSILGPAAQWVIEGEAGATVGLDTLGVSALDVLEESYTDHGGVRVFDARLGFTPTGEAYEALVALAGSARAVLANSRPLVPADVNNPETAQTKSAEPVHVSPVAPPSAAHLAELRENVVQALTDLGDAVTAVVTAASLDGIHPDDPAEAGLFTTFAEFGLPGSRPAAAPTVADAVTAAGAAGVVIRDVDTILDRGLQAVPAERRPADPDRAQNVNAIAGSGDFSTLVEVVRRIGGDAVVPTIAVHSQLGQAHIDTPRAGDAERWLTGMSRVRRAIAGFDDLRLFVEAHGTAPDPLTVYQFPLPQPGDGEDVDYWLGGPAPAVDDAQQNAWRKHKRLKQPHTHIVAAGDPAVMHAETVRGFVVDESVETIPFDTATTGAALHYDAPNARAPQSILLAVHPDPATPWDWRLLVEIAEEALALAKIRSVELDDLAGTAIDEYFPLTYVRDDEDPNTTALEELTKQPIWLGALLNANRMVLKG</sequence>
<feature type="region of interest" description="Disordered" evidence="1">
    <location>
        <begin position="64"/>
        <end position="103"/>
    </location>
</feature>
<dbReference type="PATRIC" id="fig|1800.3.peg.912"/>
<name>A0A0J6ZH07_MYCCU</name>
<protein>
    <submittedName>
        <fullName evidence="2">Uncharacterized protein</fullName>
    </submittedName>
</protein>
<organism evidence="2 3">
    <name type="scientific">Mycolicibacterium chubuense</name>
    <name type="common">Mycobacterium chubuense</name>
    <dbReference type="NCBI Taxonomy" id="1800"/>
    <lineage>
        <taxon>Bacteria</taxon>
        <taxon>Bacillati</taxon>
        <taxon>Actinomycetota</taxon>
        <taxon>Actinomycetes</taxon>
        <taxon>Mycobacteriales</taxon>
        <taxon>Mycobacteriaceae</taxon>
        <taxon>Mycolicibacterium</taxon>
    </lineage>
</organism>
<evidence type="ECO:0000256" key="1">
    <source>
        <dbReference type="SAM" id="MobiDB-lite"/>
    </source>
</evidence>
<proteinExistence type="predicted"/>
<accession>A0A0J6ZH07</accession>
<dbReference type="Proteomes" id="UP000036176">
    <property type="component" value="Unassembled WGS sequence"/>
</dbReference>
<dbReference type="RefSeq" id="WP_048417018.1">
    <property type="nucleotide sequence ID" value="NZ_JYNX01000019.1"/>
</dbReference>
<keyword evidence="3" id="KW-1185">Reference proteome</keyword>
<evidence type="ECO:0000313" key="3">
    <source>
        <dbReference type="Proteomes" id="UP000036176"/>
    </source>
</evidence>
<evidence type="ECO:0000313" key="2">
    <source>
        <dbReference type="EMBL" id="KMO84106.1"/>
    </source>
</evidence>
<dbReference type="OrthoDB" id="8361459at2"/>
<comment type="caution">
    <text evidence="2">The sequence shown here is derived from an EMBL/GenBank/DDBJ whole genome shotgun (WGS) entry which is preliminary data.</text>
</comment>